<gene>
    <name evidence="3" type="ORF">GCM10010919_22310</name>
</gene>
<dbReference type="InterPro" id="IPR001310">
    <property type="entry name" value="Histidine_triad_HIT"/>
</dbReference>
<accession>A0ABQ3L4I0</accession>
<feature type="domain" description="HIT" evidence="2">
    <location>
        <begin position="8"/>
        <end position="115"/>
    </location>
</feature>
<dbReference type="PRINTS" id="PR00332">
    <property type="entry name" value="HISTRIAD"/>
</dbReference>
<dbReference type="EMBL" id="BNAO01000005">
    <property type="protein sequence ID" value="GHG71213.1"/>
    <property type="molecule type" value="Genomic_DNA"/>
</dbReference>
<dbReference type="SUPFAM" id="SSF54197">
    <property type="entry name" value="HIT-like"/>
    <property type="match status" value="1"/>
</dbReference>
<name>A0ABQ3L4I0_9ALTE</name>
<dbReference type="Proteomes" id="UP000659697">
    <property type="component" value="Unassembled WGS sequence"/>
</dbReference>
<dbReference type="CDD" id="cd01277">
    <property type="entry name" value="HINT_subgroup"/>
    <property type="match status" value="1"/>
</dbReference>
<dbReference type="Pfam" id="PF01230">
    <property type="entry name" value="HIT"/>
    <property type="match status" value="1"/>
</dbReference>
<dbReference type="InterPro" id="IPR036265">
    <property type="entry name" value="HIT-like_sf"/>
</dbReference>
<dbReference type="InterPro" id="IPR011146">
    <property type="entry name" value="HIT-like"/>
</dbReference>
<dbReference type="PROSITE" id="PS51084">
    <property type="entry name" value="HIT_2"/>
    <property type="match status" value="1"/>
</dbReference>
<dbReference type="Gene3D" id="3.30.428.10">
    <property type="entry name" value="HIT-like"/>
    <property type="match status" value="1"/>
</dbReference>
<sequence length="140" mass="15184">MSYNNENVFAKILRGELPCFKIYEDEYSLAFMDIMPQAAGHALVIPKYPAETLAELPLEYATPLLSTVQKVMAAQKQVLGATGVVLMQLNGTDAGQTVPHLHFHLIPAHLRNLKAHGAEQGDMAEIKAQAEALAAALGIF</sequence>
<dbReference type="InterPro" id="IPR039384">
    <property type="entry name" value="HINT"/>
</dbReference>
<evidence type="ECO:0000313" key="3">
    <source>
        <dbReference type="EMBL" id="GHG71213.1"/>
    </source>
</evidence>
<evidence type="ECO:0000259" key="2">
    <source>
        <dbReference type="PROSITE" id="PS51084"/>
    </source>
</evidence>
<evidence type="ECO:0000313" key="4">
    <source>
        <dbReference type="Proteomes" id="UP000659697"/>
    </source>
</evidence>
<reference evidence="4" key="1">
    <citation type="journal article" date="2019" name="Int. J. Syst. Evol. Microbiol.">
        <title>The Global Catalogue of Microorganisms (GCM) 10K type strain sequencing project: providing services to taxonomists for standard genome sequencing and annotation.</title>
        <authorList>
            <consortium name="The Broad Institute Genomics Platform"/>
            <consortium name="The Broad Institute Genome Sequencing Center for Infectious Disease"/>
            <person name="Wu L."/>
            <person name="Ma J."/>
        </authorList>
    </citation>
    <scope>NUCLEOTIDE SEQUENCE [LARGE SCALE GENOMIC DNA]</scope>
    <source>
        <strain evidence="4">CGMCC 1.7003</strain>
    </source>
</reference>
<organism evidence="3 4">
    <name type="scientific">Alishewanella longhuensis</name>
    <dbReference type="NCBI Taxonomy" id="1091037"/>
    <lineage>
        <taxon>Bacteria</taxon>
        <taxon>Pseudomonadati</taxon>
        <taxon>Pseudomonadota</taxon>
        <taxon>Gammaproteobacteria</taxon>
        <taxon>Alteromonadales</taxon>
        <taxon>Alteromonadaceae</taxon>
        <taxon>Alishewanella</taxon>
    </lineage>
</organism>
<feature type="short sequence motif" description="Histidine triad motif" evidence="1">
    <location>
        <begin position="100"/>
        <end position="104"/>
    </location>
</feature>
<comment type="caution">
    <text evidence="3">The sequence shown here is derived from an EMBL/GenBank/DDBJ whole genome shotgun (WGS) entry which is preliminary data.</text>
</comment>
<keyword evidence="4" id="KW-1185">Reference proteome</keyword>
<dbReference type="GO" id="GO:0016787">
    <property type="term" value="F:hydrolase activity"/>
    <property type="evidence" value="ECO:0007669"/>
    <property type="project" value="UniProtKB-KW"/>
</dbReference>
<dbReference type="RefSeq" id="WP_189433093.1">
    <property type="nucleotide sequence ID" value="NZ_BNAO01000005.1"/>
</dbReference>
<evidence type="ECO:0000256" key="1">
    <source>
        <dbReference type="PROSITE-ProRule" id="PRU00464"/>
    </source>
</evidence>
<dbReference type="PANTHER" id="PTHR46648:SF1">
    <property type="entry name" value="ADENOSINE 5'-MONOPHOSPHORAMIDASE HNT1"/>
    <property type="match status" value="1"/>
</dbReference>
<dbReference type="PANTHER" id="PTHR46648">
    <property type="entry name" value="HIT FAMILY PROTEIN 1"/>
    <property type="match status" value="1"/>
</dbReference>
<keyword evidence="3" id="KW-0378">Hydrolase</keyword>
<proteinExistence type="predicted"/>
<protein>
    <submittedName>
        <fullName evidence="3">Hydrolase</fullName>
    </submittedName>
</protein>